<dbReference type="SUPFAM" id="SSF52540">
    <property type="entry name" value="P-loop containing nucleoside triphosphate hydrolases"/>
    <property type="match status" value="1"/>
</dbReference>
<comment type="caution">
    <text evidence="2">The sequence shown here is derived from an EMBL/GenBank/DDBJ whole genome shotgun (WGS) entry which is preliminary data.</text>
</comment>
<dbReference type="Gene3D" id="3.40.50.300">
    <property type="entry name" value="P-loop containing nucleotide triphosphate hydrolases"/>
    <property type="match status" value="1"/>
</dbReference>
<dbReference type="AlphaFoldDB" id="A0A9P6JIH5"/>
<feature type="compositionally biased region" description="Basic and acidic residues" evidence="1">
    <location>
        <begin position="477"/>
        <end position="487"/>
    </location>
</feature>
<dbReference type="Proteomes" id="UP000807306">
    <property type="component" value="Unassembled WGS sequence"/>
</dbReference>
<feature type="region of interest" description="Disordered" evidence="1">
    <location>
        <begin position="410"/>
        <end position="491"/>
    </location>
</feature>
<accession>A0A9P6JIH5</accession>
<evidence type="ECO:0000313" key="2">
    <source>
        <dbReference type="EMBL" id="KAF9522302.1"/>
    </source>
</evidence>
<feature type="region of interest" description="Disordered" evidence="1">
    <location>
        <begin position="134"/>
        <end position="184"/>
    </location>
</feature>
<reference evidence="2" key="1">
    <citation type="submission" date="2020-11" db="EMBL/GenBank/DDBJ databases">
        <authorList>
            <consortium name="DOE Joint Genome Institute"/>
            <person name="Ahrendt S."/>
            <person name="Riley R."/>
            <person name="Andreopoulos W."/>
            <person name="Labutti K."/>
            <person name="Pangilinan J."/>
            <person name="Ruiz-Duenas F.J."/>
            <person name="Barrasa J.M."/>
            <person name="Sanchez-Garcia M."/>
            <person name="Camarero S."/>
            <person name="Miyauchi S."/>
            <person name="Serrano A."/>
            <person name="Linde D."/>
            <person name="Babiker R."/>
            <person name="Drula E."/>
            <person name="Ayuso-Fernandez I."/>
            <person name="Pacheco R."/>
            <person name="Padilla G."/>
            <person name="Ferreira P."/>
            <person name="Barriuso J."/>
            <person name="Kellner H."/>
            <person name="Castanera R."/>
            <person name="Alfaro M."/>
            <person name="Ramirez L."/>
            <person name="Pisabarro A.G."/>
            <person name="Kuo A."/>
            <person name="Tritt A."/>
            <person name="Lipzen A."/>
            <person name="He G."/>
            <person name="Yan M."/>
            <person name="Ng V."/>
            <person name="Cullen D."/>
            <person name="Martin F."/>
            <person name="Rosso M.-N."/>
            <person name="Henrissat B."/>
            <person name="Hibbett D."/>
            <person name="Martinez A.T."/>
            <person name="Grigoriev I.V."/>
        </authorList>
    </citation>
    <scope>NUCLEOTIDE SEQUENCE</scope>
    <source>
        <strain evidence="2">CBS 506.95</strain>
    </source>
</reference>
<evidence type="ECO:0000256" key="1">
    <source>
        <dbReference type="SAM" id="MobiDB-lite"/>
    </source>
</evidence>
<protein>
    <submittedName>
        <fullName evidence="2">Uncharacterized protein</fullName>
    </submittedName>
</protein>
<feature type="region of interest" description="Disordered" evidence="1">
    <location>
        <begin position="231"/>
        <end position="326"/>
    </location>
</feature>
<feature type="compositionally biased region" description="Low complexity" evidence="1">
    <location>
        <begin position="295"/>
        <end position="326"/>
    </location>
</feature>
<dbReference type="EMBL" id="MU157952">
    <property type="protein sequence ID" value="KAF9522302.1"/>
    <property type="molecule type" value="Genomic_DNA"/>
</dbReference>
<feature type="non-terminal residue" evidence="2">
    <location>
        <position position="1"/>
    </location>
</feature>
<dbReference type="InterPro" id="IPR027417">
    <property type="entry name" value="P-loop_NTPase"/>
</dbReference>
<sequence length="515" mass="56754">AFRLHNITTFTYIGGDNPTKRARTLASWRASTTTRVLLMSQDIHWSGLHEDQIDARACRMGQTRSVHCYHFLARGTSDTLMDSNAREKHLFLAGLTVENPGNTALEDLYAEVEEDLVDDDALQENFIDDEAMEVEVGASEEEEEVRRMDDADADLSPPQSSPVRRPQWTFSNCSPGPSGLTQEQKVELPTAGYRAYPPPDPRLKPSVVIIRKRVPAAVPRNQEITPNDTIFVRRPSQPSGSVKTPPRGLDDTLQGFSRLSITPRPADDHGDDMMLPTPSPPPLGQGHLPLRSLSPPATAPQTTQTQTTQPWSEPWSQPWTPTQSTTPFDRSPLNQLVPTQLVFTQPTTPTAMTPTQPATPVGHSTPGPSHEERRIPSIPQVWDTGIESVFGPLTQFSEAELEFMREGQQPPVPDVQINADTNATNNPGSASPSPNSLFDVDMGDNHDNHDSGGHDQDEEMRGDKDTDGDNADMDVDDPGKDLTQKDDSSDEDAAVLKLKMPGKNFARPVFVPRFK</sequence>
<feature type="compositionally biased region" description="Low complexity" evidence="1">
    <location>
        <begin position="350"/>
        <end position="360"/>
    </location>
</feature>
<organism evidence="2 3">
    <name type="scientific">Crepidotus variabilis</name>
    <dbReference type="NCBI Taxonomy" id="179855"/>
    <lineage>
        <taxon>Eukaryota</taxon>
        <taxon>Fungi</taxon>
        <taxon>Dikarya</taxon>
        <taxon>Basidiomycota</taxon>
        <taxon>Agaricomycotina</taxon>
        <taxon>Agaricomycetes</taxon>
        <taxon>Agaricomycetidae</taxon>
        <taxon>Agaricales</taxon>
        <taxon>Agaricineae</taxon>
        <taxon>Crepidotaceae</taxon>
        <taxon>Crepidotus</taxon>
    </lineage>
</organism>
<feature type="compositionally biased region" description="Low complexity" evidence="1">
    <location>
        <begin position="154"/>
        <end position="167"/>
    </location>
</feature>
<feature type="compositionally biased region" description="Polar residues" evidence="1">
    <location>
        <begin position="168"/>
        <end position="183"/>
    </location>
</feature>
<feature type="compositionally biased region" description="Low complexity" evidence="1">
    <location>
        <begin position="422"/>
        <end position="436"/>
    </location>
</feature>
<name>A0A9P6JIH5_9AGAR</name>
<feature type="region of interest" description="Disordered" evidence="1">
    <location>
        <begin position="350"/>
        <end position="374"/>
    </location>
</feature>
<evidence type="ECO:0000313" key="3">
    <source>
        <dbReference type="Proteomes" id="UP000807306"/>
    </source>
</evidence>
<dbReference type="OrthoDB" id="3270319at2759"/>
<keyword evidence="3" id="KW-1185">Reference proteome</keyword>
<feature type="compositionally biased region" description="Basic and acidic residues" evidence="1">
    <location>
        <begin position="443"/>
        <end position="467"/>
    </location>
</feature>
<feature type="compositionally biased region" description="Acidic residues" evidence="1">
    <location>
        <begin position="134"/>
        <end position="143"/>
    </location>
</feature>
<proteinExistence type="predicted"/>
<gene>
    <name evidence="2" type="ORF">CPB83DRAFT_918544</name>
</gene>